<proteinExistence type="predicted"/>
<keyword evidence="2" id="KW-1185">Reference proteome</keyword>
<dbReference type="InParanoid" id="A7SJM4"/>
<dbReference type="EMBL" id="DS469679">
    <property type="protein sequence ID" value="EDO36088.1"/>
    <property type="molecule type" value="Genomic_DNA"/>
</dbReference>
<evidence type="ECO:0000313" key="1">
    <source>
        <dbReference type="EMBL" id="EDO36088.1"/>
    </source>
</evidence>
<name>A7SJM4_NEMVE</name>
<evidence type="ECO:0000313" key="2">
    <source>
        <dbReference type="Proteomes" id="UP000001593"/>
    </source>
</evidence>
<dbReference type="HOGENOM" id="CLU_2707710_0_0_1"/>
<gene>
    <name evidence="1" type="ORF">NEMVEDRAFT_v1g190521</name>
</gene>
<accession>A7SJM4</accession>
<organism evidence="1 2">
    <name type="scientific">Nematostella vectensis</name>
    <name type="common">Starlet sea anemone</name>
    <dbReference type="NCBI Taxonomy" id="45351"/>
    <lineage>
        <taxon>Eukaryota</taxon>
        <taxon>Metazoa</taxon>
        <taxon>Cnidaria</taxon>
        <taxon>Anthozoa</taxon>
        <taxon>Hexacorallia</taxon>
        <taxon>Actiniaria</taxon>
        <taxon>Edwardsiidae</taxon>
        <taxon>Nematostella</taxon>
    </lineage>
</organism>
<reference evidence="1 2" key="1">
    <citation type="journal article" date="2007" name="Science">
        <title>Sea anemone genome reveals ancestral eumetazoan gene repertoire and genomic organization.</title>
        <authorList>
            <person name="Putnam N.H."/>
            <person name="Srivastava M."/>
            <person name="Hellsten U."/>
            <person name="Dirks B."/>
            <person name="Chapman J."/>
            <person name="Salamov A."/>
            <person name="Terry A."/>
            <person name="Shapiro H."/>
            <person name="Lindquist E."/>
            <person name="Kapitonov V.V."/>
            <person name="Jurka J."/>
            <person name="Genikhovich G."/>
            <person name="Grigoriev I.V."/>
            <person name="Lucas S.M."/>
            <person name="Steele R.E."/>
            <person name="Finnerty J.R."/>
            <person name="Technau U."/>
            <person name="Martindale M.Q."/>
            <person name="Rokhsar D.S."/>
        </authorList>
    </citation>
    <scope>NUCLEOTIDE SEQUENCE [LARGE SCALE GENOMIC DNA]</scope>
    <source>
        <strain evidence="2">CH2 X CH6</strain>
    </source>
</reference>
<dbReference type="Proteomes" id="UP000001593">
    <property type="component" value="Unassembled WGS sequence"/>
</dbReference>
<protein>
    <submittedName>
        <fullName evidence="1">Uncharacterized protein</fullName>
    </submittedName>
</protein>
<dbReference type="AlphaFoldDB" id="A7SJM4"/>
<sequence>MTGNNESRKEVVGGALEDRGVMAGPRFWCKFDSRATQHGPSRMDATLFEESLEKVTPLVKRESKQFLLITDYV</sequence>